<evidence type="ECO:0000256" key="1">
    <source>
        <dbReference type="ARBA" id="ARBA00004370"/>
    </source>
</evidence>
<evidence type="ECO:0000256" key="5">
    <source>
        <dbReference type="ARBA" id="ARBA00023136"/>
    </source>
</evidence>
<name>A0A084G4Y0_PSEDA</name>
<evidence type="ECO:0000313" key="11">
    <source>
        <dbReference type="EMBL" id="KEZ42392.1"/>
    </source>
</evidence>
<dbReference type="OMA" id="WIGCCET"/>
<organism evidence="11 12">
    <name type="scientific">Pseudallescheria apiosperma</name>
    <name type="common">Scedosporium apiospermum</name>
    <dbReference type="NCBI Taxonomy" id="563466"/>
    <lineage>
        <taxon>Eukaryota</taxon>
        <taxon>Fungi</taxon>
        <taxon>Dikarya</taxon>
        <taxon>Ascomycota</taxon>
        <taxon>Pezizomycotina</taxon>
        <taxon>Sordariomycetes</taxon>
        <taxon>Hypocreomycetidae</taxon>
        <taxon>Microascales</taxon>
        <taxon>Microascaceae</taxon>
        <taxon>Scedosporium</taxon>
    </lineage>
</organism>
<feature type="compositionally biased region" description="Pro residues" evidence="8">
    <location>
        <begin position="382"/>
        <end position="395"/>
    </location>
</feature>
<keyword evidence="6" id="KW-1015">Disulfide bond</keyword>
<dbReference type="GeneID" id="27724645"/>
<feature type="region of interest" description="Disordered" evidence="8">
    <location>
        <begin position="375"/>
        <end position="434"/>
    </location>
</feature>
<dbReference type="AlphaFoldDB" id="A0A084G4Y0"/>
<comment type="caution">
    <text evidence="11">The sequence shown here is derived from an EMBL/GenBank/DDBJ whole genome shotgun (WGS) entry which is preliminary data.</text>
</comment>
<evidence type="ECO:0000256" key="8">
    <source>
        <dbReference type="SAM" id="MobiDB-lite"/>
    </source>
</evidence>
<dbReference type="VEuPathDB" id="FungiDB:SAPIO_CDS5573"/>
<feature type="compositionally biased region" description="Low complexity" evidence="8">
    <location>
        <begin position="174"/>
        <end position="205"/>
    </location>
</feature>
<gene>
    <name evidence="11" type="ORF">SAPIO_CDS5573</name>
</gene>
<dbReference type="InterPro" id="IPR000920">
    <property type="entry name" value="Myelin_P0-rel"/>
</dbReference>
<keyword evidence="2 9" id="KW-0812">Transmembrane</keyword>
<sequence>MIGLRTAIVPLALSLGTAEAFQPGFAWHPARETDGNLAKIDAVVPLATAAPEPKHLFKRGTATCGYIEGDPLQAVTCRADLGAECLYDSTASAIGCCATTNCDIWTACIPRTDSSRTSTADMDRTRYCSNAASPHCAVYLWKDPRWTGYTMAICDSVSTTYSFYPSPLAAVDDTTTTPPRRSSSSTTSSSSTSTSPFRTTSTTPSDNGGGTPVGAIVGGVIGGIAVLVLLGVGLFFILRRLRQNNNVPPAAPQPMVAAPPGPGQAPPYYSPDPNMNNQMYAGAPSNVPSMYGPPPGQMQPMGPDGTTPPGGFYYAPPPQDNRVSMATTTPISPTSYSPSIAVTSLANQPGGHPGQSPIPAAREFNSPDQALAAQNAQFQPPQQQPSPVPYNPQTPPVVQAYVPPTAQGGYPKQGGMAPVELPTTRPDGELRELP</sequence>
<feature type="signal peptide" evidence="10">
    <location>
        <begin position="1"/>
        <end position="20"/>
    </location>
</feature>
<keyword evidence="12" id="KW-1185">Reference proteome</keyword>
<keyword evidence="3 10" id="KW-0732">Signal</keyword>
<feature type="region of interest" description="Disordered" evidence="8">
    <location>
        <begin position="172"/>
        <end position="210"/>
    </location>
</feature>
<keyword evidence="5 9" id="KW-0472">Membrane</keyword>
<comment type="subcellular location">
    <subcellularLocation>
        <location evidence="1">Membrane</location>
    </subcellularLocation>
</comment>
<evidence type="ECO:0000256" key="9">
    <source>
        <dbReference type="SAM" id="Phobius"/>
    </source>
</evidence>
<evidence type="ECO:0000256" key="4">
    <source>
        <dbReference type="ARBA" id="ARBA00022989"/>
    </source>
</evidence>
<dbReference type="RefSeq" id="XP_016642191.1">
    <property type="nucleotide sequence ID" value="XM_016787876.1"/>
</dbReference>
<protein>
    <submittedName>
        <fullName evidence="11">Uncharacterized protein</fullName>
    </submittedName>
</protein>
<evidence type="ECO:0000256" key="7">
    <source>
        <dbReference type="ARBA" id="ARBA00023319"/>
    </source>
</evidence>
<keyword evidence="7" id="KW-0393">Immunoglobulin domain</keyword>
<evidence type="ECO:0000313" key="12">
    <source>
        <dbReference type="Proteomes" id="UP000028545"/>
    </source>
</evidence>
<reference evidence="11 12" key="1">
    <citation type="journal article" date="2014" name="Genome Announc.">
        <title>Draft genome sequence of the pathogenic fungus Scedosporium apiospermum.</title>
        <authorList>
            <person name="Vandeputte P."/>
            <person name="Ghamrawi S."/>
            <person name="Rechenmann M."/>
            <person name="Iltis A."/>
            <person name="Giraud S."/>
            <person name="Fleury M."/>
            <person name="Thornton C."/>
            <person name="Delhaes L."/>
            <person name="Meyer W."/>
            <person name="Papon N."/>
            <person name="Bouchara J.P."/>
        </authorList>
    </citation>
    <scope>NUCLEOTIDE SEQUENCE [LARGE SCALE GENOMIC DNA]</scope>
    <source>
        <strain evidence="11 12">IHEM 14462</strain>
    </source>
</reference>
<keyword evidence="4 9" id="KW-1133">Transmembrane helix</keyword>
<evidence type="ECO:0000256" key="6">
    <source>
        <dbReference type="ARBA" id="ARBA00023157"/>
    </source>
</evidence>
<accession>A0A084G4Y0</accession>
<evidence type="ECO:0000256" key="3">
    <source>
        <dbReference type="ARBA" id="ARBA00022729"/>
    </source>
</evidence>
<dbReference type="OrthoDB" id="4849731at2759"/>
<dbReference type="EMBL" id="JOWA01000099">
    <property type="protein sequence ID" value="KEZ42392.1"/>
    <property type="molecule type" value="Genomic_DNA"/>
</dbReference>
<feature type="transmembrane region" description="Helical" evidence="9">
    <location>
        <begin position="213"/>
        <end position="238"/>
    </location>
</feature>
<dbReference type="PRINTS" id="PR00213">
    <property type="entry name" value="MYELINP0"/>
</dbReference>
<feature type="chain" id="PRO_5001775222" evidence="10">
    <location>
        <begin position="21"/>
        <end position="434"/>
    </location>
</feature>
<dbReference type="KEGG" id="sapo:SAPIO_CDS5573"/>
<evidence type="ECO:0000256" key="2">
    <source>
        <dbReference type="ARBA" id="ARBA00022692"/>
    </source>
</evidence>
<proteinExistence type="predicted"/>
<evidence type="ECO:0000256" key="10">
    <source>
        <dbReference type="SAM" id="SignalP"/>
    </source>
</evidence>
<dbReference type="Proteomes" id="UP000028545">
    <property type="component" value="Unassembled WGS sequence"/>
</dbReference>
<dbReference type="GO" id="GO:0016020">
    <property type="term" value="C:membrane"/>
    <property type="evidence" value="ECO:0007669"/>
    <property type="project" value="UniProtKB-SubCell"/>
</dbReference>
<dbReference type="HOGENOM" id="CLU_047791_0_0_1"/>